<organism evidence="3 4">
    <name type="scientific">Pseudoalteromonas xiamenensis</name>
    <dbReference type="NCBI Taxonomy" id="882626"/>
    <lineage>
        <taxon>Bacteria</taxon>
        <taxon>Pseudomonadati</taxon>
        <taxon>Pseudomonadota</taxon>
        <taxon>Gammaproteobacteria</taxon>
        <taxon>Alteromonadales</taxon>
        <taxon>Pseudoalteromonadaceae</taxon>
        <taxon>Pseudoalteromonas</taxon>
    </lineage>
</organism>
<accession>A0A975DGG6</accession>
<protein>
    <recommendedName>
        <fullName evidence="2">ASP external chaperone domain-containing protein</fullName>
    </recommendedName>
</protein>
<dbReference type="Proteomes" id="UP000664904">
    <property type="component" value="Chromosome"/>
</dbReference>
<dbReference type="InterPro" id="IPR040536">
    <property type="entry name" value="ASPCH"/>
</dbReference>
<feature type="domain" description="ASP external chaperone" evidence="2">
    <location>
        <begin position="42"/>
        <end position="131"/>
    </location>
</feature>
<dbReference type="Pfam" id="PF18492">
    <property type="entry name" value="ORF_2_N"/>
    <property type="match status" value="1"/>
</dbReference>
<evidence type="ECO:0000313" key="3">
    <source>
        <dbReference type="EMBL" id="QTH71398.1"/>
    </source>
</evidence>
<keyword evidence="4" id="KW-1185">Reference proteome</keyword>
<dbReference type="RefSeq" id="WP_208843039.1">
    <property type="nucleotide sequence ID" value="NZ_CP072133.1"/>
</dbReference>
<keyword evidence="1" id="KW-0732">Signal</keyword>
<reference evidence="3" key="1">
    <citation type="submission" date="2021-03" db="EMBL/GenBank/DDBJ databases">
        <title>Complete Genome of Pseudoalteromonas xiamenensis STKMTI.2, a new potential marine bacterium producing anti-Vibrio compounds.</title>
        <authorList>
            <person name="Handayani D.P."/>
            <person name="Isnansetyo A."/>
            <person name="Istiqomah I."/>
            <person name="Jumina J."/>
        </authorList>
    </citation>
    <scope>NUCLEOTIDE SEQUENCE</scope>
    <source>
        <strain evidence="3">STKMTI.2</strain>
    </source>
</reference>
<evidence type="ECO:0000313" key="4">
    <source>
        <dbReference type="Proteomes" id="UP000664904"/>
    </source>
</evidence>
<evidence type="ECO:0000259" key="2">
    <source>
        <dbReference type="Pfam" id="PF18492"/>
    </source>
</evidence>
<feature type="signal peptide" evidence="1">
    <location>
        <begin position="1"/>
        <end position="18"/>
    </location>
</feature>
<feature type="chain" id="PRO_5037754439" description="ASP external chaperone domain-containing protein" evidence="1">
    <location>
        <begin position="19"/>
        <end position="139"/>
    </location>
</feature>
<proteinExistence type="predicted"/>
<dbReference type="EMBL" id="CP072133">
    <property type="protein sequence ID" value="QTH71398.1"/>
    <property type="molecule type" value="Genomic_DNA"/>
</dbReference>
<evidence type="ECO:0000256" key="1">
    <source>
        <dbReference type="SAM" id="SignalP"/>
    </source>
</evidence>
<dbReference type="AlphaFoldDB" id="A0A975DGG6"/>
<gene>
    <name evidence="3" type="ORF">J5O05_16775</name>
</gene>
<dbReference type="KEGG" id="pxi:J5O05_16775"/>
<name>A0A975DGG6_9GAMM</name>
<sequence>MKNLSLLAVLVLAPSVFAKSPINVEELQGLQIQPETVLDGSAFVTVDGAENVQKGQILVGENGLDAYRATGEVVIKLASVADADKLAQTHGLTLKQAYKQYYIVTASKTNLNDVITSLKKDGTVLSASLDLRDLGVSVK</sequence>